<comment type="catalytic activity">
    <reaction evidence="1">
        <text>S-ubiquitinyl-[E2 ubiquitin-conjugating enzyme]-L-cysteine + [acceptor protein]-L-lysine = [E2 ubiquitin-conjugating enzyme]-L-cysteine + N(6)-ubiquitinyl-[acceptor protein]-L-lysine.</text>
        <dbReference type="EC" id="2.3.2.27"/>
    </reaction>
</comment>
<comment type="subcellular location">
    <subcellularLocation>
        <location evidence="2">Nucleus</location>
    </subcellularLocation>
</comment>
<evidence type="ECO:0000256" key="7">
    <source>
        <dbReference type="ARBA" id="ARBA00022786"/>
    </source>
</evidence>
<evidence type="ECO:0000256" key="2">
    <source>
        <dbReference type="ARBA" id="ARBA00004123"/>
    </source>
</evidence>
<dbReference type="PANTHER" id="PTHR23328:SF0">
    <property type="entry name" value="RING-TYPE DOMAIN-CONTAINING PROTEIN"/>
    <property type="match status" value="1"/>
</dbReference>
<sequence length="319" mass="35683">MTRPAMMSAESGTFKDLEEELKCPVCLSTFVDPCFVCSRHHTLCRGCHQAIATKCHSSGEVARCPICRERLVDRPLENPHVRGVVDSWRRREQWLHHAKCDAREGAGNCACLQQVFARCEHCDRNLCEMHYANDQMRFKEESSTLIRAAESANQSAKQRQSALQQWSRLFADCRDALEHQRQRFDALSAMAAEMADSSRGAALSTSAAADAVELREALDTGDLKVASVAFNRLNRRGLHNLNSLTKTPKVSPPVKSGQEFDLKATELGHEMERPFLEAVHGDSTILTPSGVLRLTGRFSAAGRGHPEEPFRQILRRFVP</sequence>
<dbReference type="EC" id="2.3.2.27" evidence="3"/>
<protein>
    <recommendedName>
        <fullName evidence="3">RING-type E3 ubiquitin transferase</fullName>
        <ecNumber evidence="3">2.3.2.27</ecNumber>
    </recommendedName>
</protein>
<name>A0A1I8GNE7_9PLAT</name>
<dbReference type="PANTHER" id="PTHR23328">
    <property type="entry name" value="RING-TYPE DOMAIN-CONTAINING PROTEIN"/>
    <property type="match status" value="1"/>
</dbReference>
<dbReference type="GO" id="GO:0061630">
    <property type="term" value="F:ubiquitin protein ligase activity"/>
    <property type="evidence" value="ECO:0007669"/>
    <property type="project" value="UniProtKB-EC"/>
</dbReference>
<evidence type="ECO:0000256" key="8">
    <source>
        <dbReference type="ARBA" id="ARBA00022833"/>
    </source>
</evidence>
<dbReference type="InterPro" id="IPR051657">
    <property type="entry name" value="RNF168/RNF169_E3_ubiq-ligase"/>
</dbReference>
<evidence type="ECO:0000256" key="6">
    <source>
        <dbReference type="ARBA" id="ARBA00022771"/>
    </source>
</evidence>
<dbReference type="GO" id="GO:0031491">
    <property type="term" value="F:nucleosome binding"/>
    <property type="evidence" value="ECO:0007669"/>
    <property type="project" value="TreeGrafter"/>
</dbReference>
<keyword evidence="6 10" id="KW-0863">Zinc-finger</keyword>
<evidence type="ECO:0000259" key="11">
    <source>
        <dbReference type="PROSITE" id="PS50089"/>
    </source>
</evidence>
<dbReference type="Gene3D" id="3.30.40.10">
    <property type="entry name" value="Zinc/RING finger domain, C3HC4 (zinc finger)"/>
    <property type="match status" value="1"/>
</dbReference>
<keyword evidence="6 10" id="KW-0479">Metal-binding</keyword>
<reference evidence="13" key="1">
    <citation type="submission" date="2016-11" db="UniProtKB">
        <authorList>
            <consortium name="WormBaseParasite"/>
        </authorList>
    </citation>
    <scope>IDENTIFICATION</scope>
</reference>
<evidence type="ECO:0000256" key="9">
    <source>
        <dbReference type="ARBA" id="ARBA00023242"/>
    </source>
</evidence>
<keyword evidence="12" id="KW-1185">Reference proteome</keyword>
<keyword evidence="9" id="KW-0539">Nucleus</keyword>
<dbReference type="WBParaSite" id="maker-uti_cns_0002588-snap-gene-0.16-mRNA-1">
    <property type="protein sequence ID" value="maker-uti_cns_0002588-snap-gene-0.16-mRNA-1"/>
    <property type="gene ID" value="maker-uti_cns_0002588-snap-gene-0.16"/>
</dbReference>
<evidence type="ECO:0000256" key="3">
    <source>
        <dbReference type="ARBA" id="ARBA00012483"/>
    </source>
</evidence>
<dbReference type="SUPFAM" id="SSF57850">
    <property type="entry name" value="RING/U-box"/>
    <property type="match status" value="1"/>
</dbReference>
<evidence type="ECO:0000256" key="4">
    <source>
        <dbReference type="ARBA" id="ARBA00022679"/>
    </source>
</evidence>
<dbReference type="GO" id="GO:0006302">
    <property type="term" value="P:double-strand break repair"/>
    <property type="evidence" value="ECO:0007669"/>
    <property type="project" value="TreeGrafter"/>
</dbReference>
<keyword evidence="5" id="KW-0227">DNA damage</keyword>
<keyword evidence="8" id="KW-0862">Zinc</keyword>
<dbReference type="InterPro" id="IPR013083">
    <property type="entry name" value="Znf_RING/FYVE/PHD"/>
</dbReference>
<keyword evidence="7" id="KW-0833">Ubl conjugation pathway</keyword>
<organism evidence="12 13">
    <name type="scientific">Macrostomum lignano</name>
    <dbReference type="NCBI Taxonomy" id="282301"/>
    <lineage>
        <taxon>Eukaryota</taxon>
        <taxon>Metazoa</taxon>
        <taxon>Spiralia</taxon>
        <taxon>Lophotrochozoa</taxon>
        <taxon>Platyhelminthes</taxon>
        <taxon>Rhabditophora</taxon>
        <taxon>Macrostomorpha</taxon>
        <taxon>Macrostomida</taxon>
        <taxon>Macrostomidae</taxon>
        <taxon>Macrostomum</taxon>
    </lineage>
</organism>
<evidence type="ECO:0000256" key="5">
    <source>
        <dbReference type="ARBA" id="ARBA00022763"/>
    </source>
</evidence>
<keyword evidence="4" id="KW-0808">Transferase</keyword>
<dbReference type="PROSITE" id="PS50089">
    <property type="entry name" value="ZF_RING_2"/>
    <property type="match status" value="1"/>
</dbReference>
<dbReference type="AlphaFoldDB" id="A0A1I8GNE7"/>
<dbReference type="GO" id="GO:0008270">
    <property type="term" value="F:zinc ion binding"/>
    <property type="evidence" value="ECO:0007669"/>
    <property type="project" value="UniProtKB-KW"/>
</dbReference>
<accession>A0A1I8GNE7</accession>
<dbReference type="InterPro" id="IPR001841">
    <property type="entry name" value="Znf_RING"/>
</dbReference>
<evidence type="ECO:0000256" key="1">
    <source>
        <dbReference type="ARBA" id="ARBA00000900"/>
    </source>
</evidence>
<dbReference type="Proteomes" id="UP000095280">
    <property type="component" value="Unplaced"/>
</dbReference>
<evidence type="ECO:0000313" key="12">
    <source>
        <dbReference type="Proteomes" id="UP000095280"/>
    </source>
</evidence>
<dbReference type="GO" id="GO:0005634">
    <property type="term" value="C:nucleus"/>
    <property type="evidence" value="ECO:0007669"/>
    <property type="project" value="UniProtKB-SubCell"/>
</dbReference>
<proteinExistence type="predicted"/>
<dbReference type="GO" id="GO:0035861">
    <property type="term" value="C:site of double-strand break"/>
    <property type="evidence" value="ECO:0007669"/>
    <property type="project" value="TreeGrafter"/>
</dbReference>
<evidence type="ECO:0000313" key="13">
    <source>
        <dbReference type="WBParaSite" id="maker-uti_cns_0002588-snap-gene-0.16-mRNA-1"/>
    </source>
</evidence>
<feature type="domain" description="RING-type" evidence="11">
    <location>
        <begin position="23"/>
        <end position="68"/>
    </location>
</feature>
<evidence type="ECO:0000256" key="10">
    <source>
        <dbReference type="PROSITE-ProRule" id="PRU00175"/>
    </source>
</evidence>